<proteinExistence type="predicted"/>
<feature type="compositionally biased region" description="Low complexity" evidence="1">
    <location>
        <begin position="603"/>
        <end position="613"/>
    </location>
</feature>
<comment type="caution">
    <text evidence="3">The sequence shown here is derived from an EMBL/GenBank/DDBJ whole genome shotgun (WGS) entry which is preliminary data.</text>
</comment>
<dbReference type="EMBL" id="JAWDGP010000972">
    <property type="protein sequence ID" value="KAK3795861.1"/>
    <property type="molecule type" value="Genomic_DNA"/>
</dbReference>
<feature type="region of interest" description="Disordered" evidence="1">
    <location>
        <begin position="299"/>
        <end position="325"/>
    </location>
</feature>
<dbReference type="Gene3D" id="2.30.29.30">
    <property type="entry name" value="Pleckstrin-homology domain (PH domain)/Phosphotyrosine-binding domain (PTB)"/>
    <property type="match status" value="1"/>
</dbReference>
<evidence type="ECO:0000313" key="4">
    <source>
        <dbReference type="Proteomes" id="UP001283361"/>
    </source>
</evidence>
<evidence type="ECO:0000256" key="1">
    <source>
        <dbReference type="SAM" id="MobiDB-lite"/>
    </source>
</evidence>
<dbReference type="SMART" id="SM00233">
    <property type="entry name" value="PH"/>
    <property type="match status" value="1"/>
</dbReference>
<evidence type="ECO:0000259" key="2">
    <source>
        <dbReference type="PROSITE" id="PS50003"/>
    </source>
</evidence>
<keyword evidence="4" id="KW-1185">Reference proteome</keyword>
<dbReference type="InterPro" id="IPR001849">
    <property type="entry name" value="PH_domain"/>
</dbReference>
<evidence type="ECO:0000313" key="3">
    <source>
        <dbReference type="EMBL" id="KAK3795861.1"/>
    </source>
</evidence>
<feature type="region of interest" description="Disordered" evidence="1">
    <location>
        <begin position="217"/>
        <end position="265"/>
    </location>
</feature>
<feature type="compositionally biased region" description="Gly residues" evidence="1">
    <location>
        <begin position="443"/>
        <end position="459"/>
    </location>
</feature>
<name>A0AAE1AYX8_9GAST</name>
<feature type="compositionally biased region" description="Basic residues" evidence="1">
    <location>
        <begin position="518"/>
        <end position="529"/>
    </location>
</feature>
<dbReference type="Pfam" id="PF00169">
    <property type="entry name" value="PH"/>
    <property type="match status" value="1"/>
</dbReference>
<dbReference type="PROSITE" id="PS50003">
    <property type="entry name" value="PH_DOMAIN"/>
    <property type="match status" value="1"/>
</dbReference>
<feature type="compositionally biased region" description="Polar residues" evidence="1">
    <location>
        <begin position="217"/>
        <end position="229"/>
    </location>
</feature>
<feature type="region of interest" description="Disordered" evidence="1">
    <location>
        <begin position="152"/>
        <end position="181"/>
    </location>
</feature>
<feature type="compositionally biased region" description="Basic residues" evidence="1">
    <location>
        <begin position="255"/>
        <end position="265"/>
    </location>
</feature>
<dbReference type="SUPFAM" id="SSF50729">
    <property type="entry name" value="PH domain-like"/>
    <property type="match status" value="1"/>
</dbReference>
<dbReference type="InterPro" id="IPR011993">
    <property type="entry name" value="PH-like_dom_sf"/>
</dbReference>
<sequence>MSGWASLSGYLHLKPGGGPLSILKAKKRMWCVLEESQGRLLYFKSEDDARSKPPLGYVELRGAAITLDMDNHNQFVILVDNKDVMLTAENHESMMIWLMALQARRDQFTLADKSRSSSTSTENEFDIDQNFLNVVESRERVGLDLYLLPDGSPKQYSLPPDSMTPDLDTFPDCLHSSSSSSSLAAPIHRSLSHNNELSLSLNQKGASLRHLQHPYNQSELEQQQWSHRSLPQHHQHQQQQHLQHARPPNPEGVTQKKRQRGFFKWLRKPNQSYSASDLAVMRERADQYLLAQGAQLSSQHKPLEGAHSLNTGADPFPSMGYLGHSPEWRRDQLRKMGNTIDSGHPSEKMHLDKDRSRSLPPLLEDPPGYALDPSSRNISASVEMAFRAQQYRQSQHQQQQQHQLYHQLLPVLQLPDMVLPLDVASSGGNSGGDDRGVAVAVSGSGGGGGGGSGGGGGGASLASFVGGSSTSTSTDTSDDVGVEGGKHHHHNNHKQQQQLLLHNNYTNSSSSSPGPYQNKHHHKALHRAVVRSVSDRGSRNVGSLASSAHVPTRGDVSPQSLTPTSVDEGGERVSELEKELIQAWLPRILHPPYTFDVPETSDTETSTRTSRNTAFLRGRSGDNSQS</sequence>
<dbReference type="AlphaFoldDB" id="A0AAE1AYX8"/>
<accession>A0AAE1AYX8</accession>
<feature type="domain" description="PH" evidence="2">
    <location>
        <begin position="4"/>
        <end position="106"/>
    </location>
</feature>
<feature type="region of interest" description="Disordered" evidence="1">
    <location>
        <begin position="592"/>
        <end position="626"/>
    </location>
</feature>
<reference evidence="3" key="1">
    <citation type="journal article" date="2023" name="G3 (Bethesda)">
        <title>A reference genome for the long-term kleptoplast-retaining sea slug Elysia crispata morphotype clarki.</title>
        <authorList>
            <person name="Eastman K.E."/>
            <person name="Pendleton A.L."/>
            <person name="Shaikh M.A."/>
            <person name="Suttiyut T."/>
            <person name="Ogas R."/>
            <person name="Tomko P."/>
            <person name="Gavelis G."/>
            <person name="Widhalm J.R."/>
            <person name="Wisecaver J.H."/>
        </authorList>
    </citation>
    <scope>NUCLEOTIDE SEQUENCE</scope>
    <source>
        <strain evidence="3">ECLA1</strain>
    </source>
</reference>
<dbReference type="Proteomes" id="UP001283361">
    <property type="component" value="Unassembled WGS sequence"/>
</dbReference>
<protein>
    <recommendedName>
        <fullName evidence="2">PH domain-containing protein</fullName>
    </recommendedName>
</protein>
<feature type="compositionally biased region" description="Polar residues" evidence="1">
    <location>
        <begin position="505"/>
        <end position="515"/>
    </location>
</feature>
<organism evidence="3 4">
    <name type="scientific">Elysia crispata</name>
    <name type="common">lettuce slug</name>
    <dbReference type="NCBI Taxonomy" id="231223"/>
    <lineage>
        <taxon>Eukaryota</taxon>
        <taxon>Metazoa</taxon>
        <taxon>Spiralia</taxon>
        <taxon>Lophotrochozoa</taxon>
        <taxon>Mollusca</taxon>
        <taxon>Gastropoda</taxon>
        <taxon>Heterobranchia</taxon>
        <taxon>Euthyneura</taxon>
        <taxon>Panpulmonata</taxon>
        <taxon>Sacoglossa</taxon>
        <taxon>Placobranchoidea</taxon>
        <taxon>Plakobranchidae</taxon>
        <taxon>Elysia</taxon>
    </lineage>
</organism>
<feature type="region of interest" description="Disordered" evidence="1">
    <location>
        <begin position="337"/>
        <end position="370"/>
    </location>
</feature>
<feature type="compositionally biased region" description="Low complexity" evidence="1">
    <location>
        <begin position="460"/>
        <end position="475"/>
    </location>
</feature>
<feature type="compositionally biased region" description="Basic and acidic residues" evidence="1">
    <location>
        <begin position="344"/>
        <end position="357"/>
    </location>
</feature>
<gene>
    <name evidence="3" type="ORF">RRG08_011411</name>
</gene>
<feature type="compositionally biased region" description="Low complexity" evidence="1">
    <location>
        <begin position="494"/>
        <end position="504"/>
    </location>
</feature>
<feature type="region of interest" description="Disordered" evidence="1">
    <location>
        <begin position="425"/>
        <end position="572"/>
    </location>
</feature>